<dbReference type="EMBL" id="AP014809">
    <property type="protein sequence ID" value="BAU89643.1"/>
    <property type="molecule type" value="Genomic_DNA"/>
</dbReference>
<proteinExistence type="predicted"/>
<name>A0A160PCE5_9HYPH</name>
<protein>
    <submittedName>
        <fullName evidence="2">Uncharacterized protein</fullName>
    </submittedName>
</protein>
<feature type="compositionally biased region" description="Basic residues" evidence="1">
    <location>
        <begin position="45"/>
        <end position="59"/>
    </location>
</feature>
<sequence>MQVFRSIAHASGDGFRAGVDLLIAALDGLTRRVGHLSERVETGLRRRTPQLRSRARPGGRRPLDLPFLHL</sequence>
<gene>
    <name evidence="2" type="ORF">MPPM_1038</name>
</gene>
<dbReference type="RefSeq" id="WP_096487729.1">
    <property type="nucleotide sequence ID" value="NZ_AP014809.1"/>
</dbReference>
<evidence type="ECO:0000313" key="3">
    <source>
        <dbReference type="Proteomes" id="UP000218288"/>
    </source>
</evidence>
<dbReference type="AlphaFoldDB" id="A0A160PCE5"/>
<feature type="region of interest" description="Disordered" evidence="1">
    <location>
        <begin position="45"/>
        <end position="70"/>
    </location>
</feature>
<reference evidence="2 3" key="1">
    <citation type="journal article" date="2016" name="Genome Announc.">
        <title>Complete Genome Sequence of Methylobacterium populi P-1M, Isolated from Pink-Pigmented Household Biofilm.</title>
        <authorList>
            <person name="Morohoshi T."/>
            <person name="Ikeda T."/>
        </authorList>
    </citation>
    <scope>NUCLEOTIDE SEQUENCE [LARGE SCALE GENOMIC DNA]</scope>
    <source>
        <strain evidence="2 3">P-1M</strain>
    </source>
</reference>
<organism evidence="2 3">
    <name type="scientific">Methylorubrum populi</name>
    <dbReference type="NCBI Taxonomy" id="223967"/>
    <lineage>
        <taxon>Bacteria</taxon>
        <taxon>Pseudomonadati</taxon>
        <taxon>Pseudomonadota</taxon>
        <taxon>Alphaproteobacteria</taxon>
        <taxon>Hyphomicrobiales</taxon>
        <taxon>Methylobacteriaceae</taxon>
        <taxon>Methylorubrum</taxon>
    </lineage>
</organism>
<evidence type="ECO:0000256" key="1">
    <source>
        <dbReference type="SAM" id="MobiDB-lite"/>
    </source>
</evidence>
<accession>A0A160PCE5</accession>
<evidence type="ECO:0000313" key="2">
    <source>
        <dbReference type="EMBL" id="BAU89643.1"/>
    </source>
</evidence>
<dbReference type="Proteomes" id="UP000218288">
    <property type="component" value="Chromosome"/>
</dbReference>